<keyword evidence="2" id="KW-1185">Reference proteome</keyword>
<gene>
    <name evidence="1" type="ORF">OM076_04280</name>
</gene>
<name>A0A9X3MPI9_9ACTN</name>
<protein>
    <submittedName>
        <fullName evidence="1">NYN domain-containing protein</fullName>
    </submittedName>
</protein>
<dbReference type="Proteomes" id="UP001149140">
    <property type="component" value="Unassembled WGS sequence"/>
</dbReference>
<accession>A0A9X3MPI9</accession>
<proteinExistence type="predicted"/>
<comment type="caution">
    <text evidence="1">The sequence shown here is derived from an EMBL/GenBank/DDBJ whole genome shotgun (WGS) entry which is preliminary data.</text>
</comment>
<sequence>MSENPELILMRWLIDAMNVIGSRPDGWWRDREGATRKLVDQVSAWAGDEPVTVVLDTGPDDLLGTVGSVTVVRAPRRGRNAADDEIVRLVETDPDALVVTSDAELVSRVRALGAAVEGAGTFRRRLESPP</sequence>
<dbReference type="AlphaFoldDB" id="A0A9X3MPI9"/>
<dbReference type="EMBL" id="JAPDOD010000002">
    <property type="protein sequence ID" value="MDA0159472.1"/>
    <property type="molecule type" value="Genomic_DNA"/>
</dbReference>
<evidence type="ECO:0000313" key="2">
    <source>
        <dbReference type="Proteomes" id="UP001149140"/>
    </source>
</evidence>
<reference evidence="1" key="1">
    <citation type="submission" date="2022-10" db="EMBL/GenBank/DDBJ databases">
        <title>The WGS of Solirubrobacter ginsenosidimutans DSM 21036.</title>
        <authorList>
            <person name="Jiang Z."/>
        </authorList>
    </citation>
    <scope>NUCLEOTIDE SEQUENCE</scope>
    <source>
        <strain evidence="1">DSM 21036</strain>
    </source>
</reference>
<organism evidence="1 2">
    <name type="scientific">Solirubrobacter ginsenosidimutans</name>
    <dbReference type="NCBI Taxonomy" id="490573"/>
    <lineage>
        <taxon>Bacteria</taxon>
        <taxon>Bacillati</taxon>
        <taxon>Actinomycetota</taxon>
        <taxon>Thermoleophilia</taxon>
        <taxon>Solirubrobacterales</taxon>
        <taxon>Solirubrobacteraceae</taxon>
        <taxon>Solirubrobacter</taxon>
    </lineage>
</organism>
<evidence type="ECO:0000313" key="1">
    <source>
        <dbReference type="EMBL" id="MDA0159472.1"/>
    </source>
</evidence>